<dbReference type="SUPFAM" id="SSF140931">
    <property type="entry name" value="Fic-like"/>
    <property type="match status" value="1"/>
</dbReference>
<feature type="domain" description="Fido" evidence="1">
    <location>
        <begin position="1"/>
        <end position="118"/>
    </location>
</feature>
<dbReference type="InterPro" id="IPR003812">
    <property type="entry name" value="Fido"/>
</dbReference>
<sequence>MVKLALHVHKKSIKNFGGRDGIRNKGLLISSIYTPCQTFGDFEPYSNDLEKISKILELIIKNHPFFDGNKRTAYLLTRILLRYIGFDIEATEDEKFNFLIKIAKNEITFSEIKNWIEKHIIRV</sequence>
<reference evidence="2 3" key="1">
    <citation type="submission" date="2016-10" db="EMBL/GenBank/DDBJ databases">
        <title>Genome sequence of a sulfur-reducing bacterium Desulfurobacterium indicum K6013.</title>
        <authorList>
            <person name="Cao J."/>
            <person name="Shao Z."/>
            <person name="Alain K."/>
            <person name="Jebbar M."/>
        </authorList>
    </citation>
    <scope>NUCLEOTIDE SEQUENCE [LARGE SCALE GENOMIC DNA]</scope>
    <source>
        <strain evidence="2 3">K6013</strain>
    </source>
</reference>
<dbReference type="PANTHER" id="PTHR39426:SF1">
    <property type="entry name" value="HOMOLOGY TO DEATH-ON-CURING PROTEIN OF PHAGE P1"/>
    <property type="match status" value="1"/>
</dbReference>
<dbReference type="EMBL" id="MOEN01000037">
    <property type="protein sequence ID" value="OMH39950.1"/>
    <property type="molecule type" value="Genomic_DNA"/>
</dbReference>
<dbReference type="Pfam" id="PF02661">
    <property type="entry name" value="Fic"/>
    <property type="match status" value="1"/>
</dbReference>
<dbReference type="PROSITE" id="PS51459">
    <property type="entry name" value="FIDO"/>
    <property type="match status" value="1"/>
</dbReference>
<keyword evidence="3" id="KW-1185">Reference proteome</keyword>
<dbReference type="Gene3D" id="1.20.120.1870">
    <property type="entry name" value="Fic/DOC protein, Fido domain"/>
    <property type="match status" value="1"/>
</dbReference>
<comment type="caution">
    <text evidence="2">The sequence shown here is derived from an EMBL/GenBank/DDBJ whole genome shotgun (WGS) entry which is preliminary data.</text>
</comment>
<proteinExistence type="predicted"/>
<evidence type="ECO:0000313" key="2">
    <source>
        <dbReference type="EMBL" id="OMH39950.1"/>
    </source>
</evidence>
<dbReference type="InterPro" id="IPR036597">
    <property type="entry name" value="Fido-like_dom_sf"/>
</dbReference>
<dbReference type="Proteomes" id="UP000187408">
    <property type="component" value="Unassembled WGS sequence"/>
</dbReference>
<evidence type="ECO:0000259" key="1">
    <source>
        <dbReference type="PROSITE" id="PS51459"/>
    </source>
</evidence>
<name>A0A1R1MJS3_9BACT</name>
<gene>
    <name evidence="2" type="ORF">BLW93_07875</name>
</gene>
<dbReference type="InterPro" id="IPR006440">
    <property type="entry name" value="Doc"/>
</dbReference>
<dbReference type="PANTHER" id="PTHR39426">
    <property type="entry name" value="HOMOLOGY TO DEATH-ON-CURING PROTEIN OF PHAGE P1"/>
    <property type="match status" value="1"/>
</dbReference>
<organism evidence="2 3">
    <name type="scientific">Desulfurobacterium indicum</name>
    <dbReference type="NCBI Taxonomy" id="1914305"/>
    <lineage>
        <taxon>Bacteria</taxon>
        <taxon>Pseudomonadati</taxon>
        <taxon>Aquificota</taxon>
        <taxon>Aquificia</taxon>
        <taxon>Desulfurobacteriales</taxon>
        <taxon>Desulfurobacteriaceae</taxon>
        <taxon>Desulfurobacterium</taxon>
    </lineage>
</organism>
<dbReference type="NCBIfam" id="TIGR01550">
    <property type="entry name" value="DOC_P1"/>
    <property type="match status" value="1"/>
</dbReference>
<dbReference type="AlphaFoldDB" id="A0A1R1MJS3"/>
<dbReference type="InterPro" id="IPR053737">
    <property type="entry name" value="Type_II_TA_Toxin"/>
</dbReference>
<evidence type="ECO:0000313" key="3">
    <source>
        <dbReference type="Proteomes" id="UP000187408"/>
    </source>
</evidence>
<accession>A0A1R1MJS3</accession>
<protein>
    <recommendedName>
        <fullName evidence="1">Fido domain-containing protein</fullName>
    </recommendedName>
</protein>
<dbReference type="STRING" id="1914305.BLW93_07875"/>
<dbReference type="GO" id="GO:0016301">
    <property type="term" value="F:kinase activity"/>
    <property type="evidence" value="ECO:0007669"/>
    <property type="project" value="InterPro"/>
</dbReference>